<dbReference type="Gene3D" id="3.30.750.24">
    <property type="entry name" value="STAS domain"/>
    <property type="match status" value="1"/>
</dbReference>
<dbReference type="InterPro" id="IPR018045">
    <property type="entry name" value="S04_transporter_CS"/>
</dbReference>
<dbReference type="CDD" id="cd07042">
    <property type="entry name" value="STAS_SulP_like_sulfate_transporter"/>
    <property type="match status" value="1"/>
</dbReference>
<dbReference type="SUPFAM" id="SSF52091">
    <property type="entry name" value="SpoIIaa-like"/>
    <property type="match status" value="1"/>
</dbReference>
<evidence type="ECO:0000259" key="6">
    <source>
        <dbReference type="PROSITE" id="PS50801"/>
    </source>
</evidence>
<evidence type="ECO:0000256" key="4">
    <source>
        <dbReference type="ARBA" id="ARBA00023136"/>
    </source>
</evidence>
<accession>A0ABR6DE75</accession>
<evidence type="ECO:0000313" key="7">
    <source>
        <dbReference type="EMBL" id="MBA9064208.1"/>
    </source>
</evidence>
<feature type="transmembrane region" description="Helical" evidence="5">
    <location>
        <begin position="289"/>
        <end position="308"/>
    </location>
</feature>
<feature type="transmembrane region" description="Helical" evidence="5">
    <location>
        <begin position="181"/>
        <end position="201"/>
    </location>
</feature>
<gene>
    <name evidence="7" type="ORF">GGQ91_003609</name>
</gene>
<feature type="transmembrane region" description="Helical" evidence="5">
    <location>
        <begin position="328"/>
        <end position="346"/>
    </location>
</feature>
<dbReference type="InterPro" id="IPR036513">
    <property type="entry name" value="STAS_dom_sf"/>
</dbReference>
<evidence type="ECO:0000256" key="5">
    <source>
        <dbReference type="SAM" id="Phobius"/>
    </source>
</evidence>
<dbReference type="PROSITE" id="PS01130">
    <property type="entry name" value="SLC26A"/>
    <property type="match status" value="1"/>
</dbReference>
<feature type="transmembrane region" description="Helical" evidence="5">
    <location>
        <begin position="128"/>
        <end position="149"/>
    </location>
</feature>
<dbReference type="Proteomes" id="UP000565455">
    <property type="component" value="Unassembled WGS sequence"/>
</dbReference>
<evidence type="ECO:0000256" key="1">
    <source>
        <dbReference type="ARBA" id="ARBA00004141"/>
    </source>
</evidence>
<dbReference type="InterPro" id="IPR002645">
    <property type="entry name" value="STAS_dom"/>
</dbReference>
<dbReference type="PROSITE" id="PS50801">
    <property type="entry name" value="STAS"/>
    <property type="match status" value="1"/>
</dbReference>
<feature type="transmembrane region" description="Helical" evidence="5">
    <location>
        <begin position="468"/>
        <end position="495"/>
    </location>
</feature>
<keyword evidence="2 5" id="KW-0812">Transmembrane</keyword>
<sequence length="640" mass="67127">MGIGLGETEVNHRRGPWRMLLSAAGATVSVFTTPDFADRTRSITQLRKVLKTRIRPKLRGVMCGNRPSTGRIDPRAHAERGGAHMKGFGSTPHPVRKDAPREIRLDVVAGLTAAAVVLPKAMAFATVAGLPVAVGLYTAFVPALIYGLLGSSRVLSVSSTTTLAILTAAELGSVVPDGDPAKLVTATATLTALVGILLLAARLLKLGFVASFISLPVLTGFKAGIGAVILLDQAPKLLGLHVAKQSFLADVVSLVQHLPATSLPTLAVAGTTLTVLVGMEWLKPHAPAPLVTVAAALIASWLLDLGAAGVSTVGTIPQGLPSFSLPDLALAQALLPGAMGIALMSFTESIAAARAFVRPGDPPLDANRELVATGLANLGGALLGGMPAGGGTSQTGVVRAAGGRTQVASLVTAGAALATMLFLAPILSLLPQATLAAIVIVYSASLIQPEEFRAIYHVRHMEFRWAIVAALGVLVFGTLQGIVVAIVLSLLGLALQTAHPRVSIIVRKRGADVLRPLSPEHPDDETFEGLLILRPEGRLYFANAQNVADRIRALVADRAPRIVALDLSRVPDIEYSALQMLQEGVRRTDVTVWLVDLNPSVLDMVRRAGLDQELGPDRLLFNTRAAIARYRELHPRSAPD</sequence>
<dbReference type="Pfam" id="PF01740">
    <property type="entry name" value="STAS"/>
    <property type="match status" value="1"/>
</dbReference>
<keyword evidence="4 5" id="KW-0472">Membrane</keyword>
<feature type="transmembrane region" description="Helical" evidence="5">
    <location>
        <begin position="407"/>
        <end position="424"/>
    </location>
</feature>
<dbReference type="EMBL" id="JACJIM010000005">
    <property type="protein sequence ID" value="MBA9064208.1"/>
    <property type="molecule type" value="Genomic_DNA"/>
</dbReference>
<dbReference type="PANTHER" id="PTHR11814">
    <property type="entry name" value="SULFATE TRANSPORTER"/>
    <property type="match status" value="1"/>
</dbReference>
<name>A0ABR6DE75_9HYPH</name>
<evidence type="ECO:0000256" key="2">
    <source>
        <dbReference type="ARBA" id="ARBA00022692"/>
    </source>
</evidence>
<comment type="caution">
    <text evidence="7">The sequence shown here is derived from an EMBL/GenBank/DDBJ whole genome shotgun (WGS) entry which is preliminary data.</text>
</comment>
<feature type="transmembrane region" description="Helical" evidence="5">
    <location>
        <begin position="154"/>
        <end position="175"/>
    </location>
</feature>
<feature type="domain" description="STAS" evidence="6">
    <location>
        <begin position="520"/>
        <end position="630"/>
    </location>
</feature>
<keyword evidence="3 5" id="KW-1133">Transmembrane helix</keyword>
<feature type="transmembrane region" description="Helical" evidence="5">
    <location>
        <begin position="263"/>
        <end position="282"/>
    </location>
</feature>
<proteinExistence type="predicted"/>
<dbReference type="Pfam" id="PF00916">
    <property type="entry name" value="Sulfate_transp"/>
    <property type="match status" value="1"/>
</dbReference>
<keyword evidence="8" id="KW-1185">Reference proteome</keyword>
<dbReference type="InterPro" id="IPR001902">
    <property type="entry name" value="SLC26A/SulP_fam"/>
</dbReference>
<comment type="subcellular location">
    <subcellularLocation>
        <location evidence="1">Membrane</location>
        <topology evidence="1">Multi-pass membrane protein</topology>
    </subcellularLocation>
</comment>
<feature type="transmembrane region" description="Helical" evidence="5">
    <location>
        <begin position="208"/>
        <end position="231"/>
    </location>
</feature>
<organism evidence="7 8">
    <name type="scientific">Methylobacterium fujisawaense</name>
    <dbReference type="NCBI Taxonomy" id="107400"/>
    <lineage>
        <taxon>Bacteria</taxon>
        <taxon>Pseudomonadati</taxon>
        <taxon>Pseudomonadota</taxon>
        <taxon>Alphaproteobacteria</taxon>
        <taxon>Hyphomicrobiales</taxon>
        <taxon>Methylobacteriaceae</taxon>
        <taxon>Methylobacterium</taxon>
    </lineage>
</organism>
<dbReference type="InterPro" id="IPR011547">
    <property type="entry name" value="SLC26A/SulP_dom"/>
</dbReference>
<protein>
    <submittedName>
        <fullName evidence="7">High affinity sulfate transporter 1</fullName>
    </submittedName>
</protein>
<reference evidence="7 8" key="1">
    <citation type="submission" date="2020-08" db="EMBL/GenBank/DDBJ databases">
        <title>Genomic Encyclopedia of Type Strains, Phase IV (KMG-IV): sequencing the most valuable type-strain genomes for metagenomic binning, comparative biology and taxonomic classification.</title>
        <authorList>
            <person name="Goeker M."/>
        </authorList>
    </citation>
    <scope>NUCLEOTIDE SEQUENCE [LARGE SCALE GENOMIC DNA]</scope>
    <source>
        <strain evidence="7 8">DSM 5686</strain>
    </source>
</reference>
<evidence type="ECO:0000256" key="3">
    <source>
        <dbReference type="ARBA" id="ARBA00022989"/>
    </source>
</evidence>
<evidence type="ECO:0000313" key="8">
    <source>
        <dbReference type="Proteomes" id="UP000565455"/>
    </source>
</evidence>